<dbReference type="GO" id="GO:1990904">
    <property type="term" value="C:ribonucleoprotein complex"/>
    <property type="evidence" value="ECO:0007669"/>
    <property type="project" value="UniProtKB-KW"/>
</dbReference>
<dbReference type="PIRSF" id="PIRSF002161">
    <property type="entry name" value="Ribosomal_L5"/>
    <property type="match status" value="1"/>
</dbReference>
<evidence type="ECO:0000256" key="5">
    <source>
        <dbReference type="HAMAP-Rule" id="MF_01333"/>
    </source>
</evidence>
<keyword evidence="5" id="KW-0820">tRNA-binding</keyword>
<protein>
    <recommendedName>
        <fullName evidence="4 5">Large ribosomal subunit protein uL5</fullName>
    </recommendedName>
</protein>
<dbReference type="PROSITE" id="PS00358">
    <property type="entry name" value="RIBOSOMAL_L5"/>
    <property type="match status" value="1"/>
</dbReference>
<dbReference type="InterPro" id="IPR020929">
    <property type="entry name" value="Ribosomal_uL5_CS"/>
</dbReference>
<dbReference type="Pfam" id="PF00281">
    <property type="entry name" value="Ribosomal_L5"/>
    <property type="match status" value="1"/>
</dbReference>
<keyword evidence="2 5" id="KW-0689">Ribosomal protein</keyword>
<dbReference type="GO" id="GO:0000049">
    <property type="term" value="F:tRNA binding"/>
    <property type="evidence" value="ECO:0007669"/>
    <property type="project" value="UniProtKB-UniRule"/>
</dbReference>
<feature type="domain" description="Large ribosomal subunit protein uL5 C-terminal" evidence="8">
    <location>
        <begin position="85"/>
        <end position="177"/>
    </location>
</feature>
<comment type="subunit">
    <text evidence="5">Part of the 50S ribosomal subunit; part of the 5S rRNA/L5/L18/L25 subcomplex. Contacts the 5S rRNA and the P site tRNA. Forms a bridge to the 30S subunit in the 70S ribosome.</text>
</comment>
<dbReference type="InterPro" id="IPR002132">
    <property type="entry name" value="Ribosomal_uL5"/>
</dbReference>
<dbReference type="EMBL" id="DTPE01000175">
    <property type="protein sequence ID" value="HGE75316.1"/>
    <property type="molecule type" value="Genomic_DNA"/>
</dbReference>
<evidence type="ECO:0000256" key="4">
    <source>
        <dbReference type="ARBA" id="ARBA00035245"/>
    </source>
</evidence>
<dbReference type="NCBIfam" id="NF000585">
    <property type="entry name" value="PRK00010.1"/>
    <property type="match status" value="1"/>
</dbReference>
<comment type="similarity">
    <text evidence="1 5 6">Belongs to the universal ribosomal protein uL5 family.</text>
</comment>
<dbReference type="InterPro" id="IPR031309">
    <property type="entry name" value="Ribosomal_uL5_C"/>
</dbReference>
<feature type="domain" description="Large ribosomal subunit protein uL5 N-terminal" evidence="7">
    <location>
        <begin position="25"/>
        <end position="81"/>
    </location>
</feature>
<organism evidence="9">
    <name type="scientific">Mesoaciditoga lauensis</name>
    <dbReference type="NCBI Taxonomy" id="1495039"/>
    <lineage>
        <taxon>Bacteria</taxon>
        <taxon>Thermotogati</taxon>
        <taxon>Thermotogota</taxon>
        <taxon>Thermotogae</taxon>
        <taxon>Mesoaciditogales</taxon>
        <taxon>Mesoaciditogaceae</taxon>
        <taxon>Mesoaciditoga</taxon>
    </lineage>
</organism>
<dbReference type="GO" id="GO:0019843">
    <property type="term" value="F:rRNA binding"/>
    <property type="evidence" value="ECO:0007669"/>
    <property type="project" value="UniProtKB-UniRule"/>
</dbReference>
<evidence type="ECO:0000256" key="2">
    <source>
        <dbReference type="ARBA" id="ARBA00022980"/>
    </source>
</evidence>
<proteinExistence type="inferred from homology"/>
<name>A0A7V3VTB0_9BACT</name>
<dbReference type="FunFam" id="3.30.1440.10:FF:000001">
    <property type="entry name" value="50S ribosomal protein L5"/>
    <property type="match status" value="1"/>
</dbReference>
<dbReference type="GO" id="GO:0006412">
    <property type="term" value="P:translation"/>
    <property type="evidence" value="ECO:0007669"/>
    <property type="project" value="UniProtKB-UniRule"/>
</dbReference>
<comment type="function">
    <text evidence="5">This is 1 of the proteins that bind and probably mediate the attachment of the 5S RNA into the large ribosomal subunit, where it forms part of the central protuberance. In the 70S ribosome it contacts protein S13 of the 30S subunit (bridge B1b), connecting the 2 subunits; this bridge is implicated in subunit movement. Contacts the P site tRNA; the 5S rRNA and some of its associated proteins might help stabilize positioning of ribosome-bound tRNAs.</text>
</comment>
<evidence type="ECO:0000256" key="6">
    <source>
        <dbReference type="RuleBase" id="RU003930"/>
    </source>
</evidence>
<keyword evidence="5" id="KW-0694">RNA-binding</keyword>
<reference evidence="9" key="1">
    <citation type="journal article" date="2020" name="mSystems">
        <title>Genome- and Community-Level Interaction Insights into Carbon Utilization and Element Cycling Functions of Hydrothermarchaeota in Hydrothermal Sediment.</title>
        <authorList>
            <person name="Zhou Z."/>
            <person name="Liu Y."/>
            <person name="Xu W."/>
            <person name="Pan J."/>
            <person name="Luo Z.H."/>
            <person name="Li M."/>
        </authorList>
    </citation>
    <scope>NUCLEOTIDE SEQUENCE [LARGE SCALE GENOMIC DNA]</scope>
    <source>
        <strain evidence="9">SpSt-966</strain>
    </source>
</reference>
<gene>
    <name evidence="5" type="primary">rplE</name>
    <name evidence="9" type="ORF">ENX73_04245</name>
</gene>
<accession>A0A7V3VTB0</accession>
<dbReference type="AlphaFoldDB" id="A0A7V3VTB0"/>
<dbReference type="GO" id="GO:0005840">
    <property type="term" value="C:ribosome"/>
    <property type="evidence" value="ECO:0007669"/>
    <property type="project" value="UniProtKB-KW"/>
</dbReference>
<evidence type="ECO:0000256" key="3">
    <source>
        <dbReference type="ARBA" id="ARBA00023274"/>
    </source>
</evidence>
<keyword evidence="5" id="KW-0699">rRNA-binding</keyword>
<comment type="caution">
    <text evidence="9">The sequence shown here is derived from an EMBL/GenBank/DDBJ whole genome shotgun (WGS) entry which is preliminary data.</text>
</comment>
<sequence length="181" mass="20274">MAVVLKEIYEEEVVPFFAKELGYENKLAVPKINKVILNMGIGEGSRNQAIIDKHLQELTNIAGQKAVVTKAKKSISNFKIRQGMPVGVKVTLRGERMYNFLYKLFNIVLPKVRDFRGVSPSSFDGRGNFSMGLSEQAIFPEVSGENVRTQGMDIVIVTTAKNDKEARYLLEKLGMPFSRNS</sequence>
<dbReference type="InterPro" id="IPR020930">
    <property type="entry name" value="Ribosomal_uL5_bac-type"/>
</dbReference>
<evidence type="ECO:0000259" key="8">
    <source>
        <dbReference type="Pfam" id="PF00673"/>
    </source>
</evidence>
<dbReference type="GO" id="GO:0003735">
    <property type="term" value="F:structural constituent of ribosome"/>
    <property type="evidence" value="ECO:0007669"/>
    <property type="project" value="InterPro"/>
</dbReference>
<keyword evidence="3 5" id="KW-0687">Ribonucleoprotein</keyword>
<dbReference type="InterPro" id="IPR031310">
    <property type="entry name" value="Ribosomal_uL5_N"/>
</dbReference>
<dbReference type="InterPro" id="IPR022803">
    <property type="entry name" value="Ribosomal_uL5_dom_sf"/>
</dbReference>
<evidence type="ECO:0000313" key="9">
    <source>
        <dbReference type="EMBL" id="HGE75316.1"/>
    </source>
</evidence>
<dbReference type="PANTHER" id="PTHR11994">
    <property type="entry name" value="60S RIBOSOMAL PROTEIN L11-RELATED"/>
    <property type="match status" value="1"/>
</dbReference>
<dbReference type="Gene3D" id="3.30.1440.10">
    <property type="match status" value="1"/>
</dbReference>
<evidence type="ECO:0000259" key="7">
    <source>
        <dbReference type="Pfam" id="PF00281"/>
    </source>
</evidence>
<evidence type="ECO:0000256" key="1">
    <source>
        <dbReference type="ARBA" id="ARBA00008553"/>
    </source>
</evidence>
<dbReference type="HAMAP" id="MF_01333_B">
    <property type="entry name" value="Ribosomal_uL5_B"/>
    <property type="match status" value="1"/>
</dbReference>
<dbReference type="SUPFAM" id="SSF55282">
    <property type="entry name" value="RL5-like"/>
    <property type="match status" value="1"/>
</dbReference>
<dbReference type="Pfam" id="PF00673">
    <property type="entry name" value="Ribosomal_L5_C"/>
    <property type="match status" value="1"/>
</dbReference>